<evidence type="ECO:0000313" key="2">
    <source>
        <dbReference type="Proteomes" id="UP000595448"/>
    </source>
</evidence>
<dbReference type="InterPro" id="IPR001387">
    <property type="entry name" value="Cro/C1-type_HTH"/>
</dbReference>
<dbReference type="CDD" id="cd00093">
    <property type="entry name" value="HTH_XRE"/>
    <property type="match status" value="1"/>
</dbReference>
<protein>
    <submittedName>
        <fullName evidence="1">Helix-turn-helix domain-containing protein</fullName>
    </submittedName>
</protein>
<reference evidence="1 2" key="1">
    <citation type="submission" date="2021-01" db="EMBL/GenBank/DDBJ databases">
        <title>Brevundimonas vitis sp. nov., an bacterium isolated from grape (Vitis vinifera).</title>
        <authorList>
            <person name="Jiang L."/>
            <person name="Lee J."/>
        </authorList>
    </citation>
    <scope>NUCLEOTIDE SEQUENCE [LARGE SCALE GENOMIC DNA]</scope>
    <source>
        <strain evidence="1 2">GRTSA-9</strain>
    </source>
</reference>
<dbReference type="InterPro" id="IPR010982">
    <property type="entry name" value="Lambda_DNA-bd_dom_sf"/>
</dbReference>
<dbReference type="SUPFAM" id="SSF47413">
    <property type="entry name" value="lambda repressor-like DNA-binding domains"/>
    <property type="match status" value="1"/>
</dbReference>
<dbReference type="Proteomes" id="UP000595448">
    <property type="component" value="Chromosome"/>
</dbReference>
<dbReference type="CDD" id="cd06462">
    <property type="entry name" value="Peptidase_S24_S26"/>
    <property type="match status" value="1"/>
</dbReference>
<name>A0ABX7BU53_9CAUL</name>
<dbReference type="Gene3D" id="1.10.260.40">
    <property type="entry name" value="lambda repressor-like DNA-binding domains"/>
    <property type="match status" value="1"/>
</dbReference>
<dbReference type="Pfam" id="PF13560">
    <property type="entry name" value="HTH_31"/>
    <property type="match status" value="1"/>
</dbReference>
<keyword evidence="2" id="KW-1185">Reference proteome</keyword>
<proteinExistence type="predicted"/>
<sequence length="368" mass="40852">MRGCQHLERHALLGVARIGRDGCPILAGYRVSLAPSANTQSSHTIGWQADCIGKSGSTAEPLHDFGDSHGHYVIICIAQINTHRIVLDGMGDMMEAHSKEQVGARLKQARKRIFATAKEAADALEMKDVTVRAHEAGRNGVSYYDLERYARRYGVAQMWLLTGKGQDEPSTDFTSEIGEFVYVSGWVDDNSWFPANEGQGGDGYVRTDEGYAERVSYTDPRFPEGMVEAFKVRTSAKAATYIDGTIIFCVDRSAVPIGLGDHVIVVRTRGEFDNVSARVIDVDRDGVRLLRSLTSDSPPIRMEETSKEDLPHISALIVGSLTRRPAPKIGIEEIKRWEQDRAGQRRMIHEENSEIAAAYWAKREDEPS</sequence>
<organism evidence="1 2">
    <name type="scientific">Brevundimonas vitisensis</name>
    <dbReference type="NCBI Taxonomy" id="2800818"/>
    <lineage>
        <taxon>Bacteria</taxon>
        <taxon>Pseudomonadati</taxon>
        <taxon>Pseudomonadota</taxon>
        <taxon>Alphaproteobacteria</taxon>
        <taxon>Caulobacterales</taxon>
        <taxon>Caulobacteraceae</taxon>
        <taxon>Brevundimonas</taxon>
    </lineage>
</organism>
<accession>A0ABX7BU53</accession>
<gene>
    <name evidence="1" type="ORF">JIP62_06950</name>
</gene>
<dbReference type="RefSeq" id="WP_201104251.1">
    <property type="nucleotide sequence ID" value="NZ_CP067977.1"/>
</dbReference>
<dbReference type="EMBL" id="CP067977">
    <property type="protein sequence ID" value="QQQ19816.1"/>
    <property type="molecule type" value="Genomic_DNA"/>
</dbReference>
<evidence type="ECO:0000313" key="1">
    <source>
        <dbReference type="EMBL" id="QQQ19816.1"/>
    </source>
</evidence>